<gene>
    <name evidence="4" type="ORF">OZSIB_0563</name>
</gene>
<feature type="signal peptide" evidence="3">
    <location>
        <begin position="1"/>
        <end position="22"/>
    </location>
</feature>
<accession>A0A367ZNQ2</accession>
<dbReference type="AlphaFoldDB" id="A0A367ZNQ2"/>
<feature type="region of interest" description="Disordered" evidence="2">
    <location>
        <begin position="62"/>
        <end position="90"/>
    </location>
</feature>
<keyword evidence="3" id="KW-0732">Signal</keyword>
<evidence type="ECO:0000256" key="1">
    <source>
        <dbReference type="SAM" id="Coils"/>
    </source>
</evidence>
<proteinExistence type="predicted"/>
<feature type="coiled-coil region" evidence="1">
    <location>
        <begin position="30"/>
        <end position="57"/>
    </location>
</feature>
<evidence type="ECO:0000256" key="3">
    <source>
        <dbReference type="SAM" id="SignalP"/>
    </source>
</evidence>
<organism evidence="4 5">
    <name type="scientific">Candidatus Ozemobacter sibiricus</name>
    <dbReference type="NCBI Taxonomy" id="2268124"/>
    <lineage>
        <taxon>Bacteria</taxon>
        <taxon>Candidatus Ozemobacteria</taxon>
        <taxon>Candidatus Ozemobacterales</taxon>
        <taxon>Candidatus Ozemobacteraceae</taxon>
        <taxon>Candidatus Ozemobacter</taxon>
    </lineage>
</organism>
<sequence>MHRLFSLLLVTIMVWAASPLWAGADPDPQIAELQAENAHLRERIEALEKALGEIQARLSMAPAPTAAPAAAPTATPTAEPTRPATPAKPSLTTRYPVELYGYVKLDMAWDKARTDNGNFARWALSEGMPTNPAAPNDRQFNQTINATRFGLHFKGPEAGKAKVSGQYEVDLFGGNLAGGALENSPMIRTRHAFFAVDWPDDVQLLVGQTWDLIGPLNPNQLNYTVAWQAGNLGYRHPQLRLSKGFPAGDGKLLLQVAASRKVGDATTFSNSPDTGADSGSPAFQGRLGYTFPTGKGLKSTIGIWGHHGSDEYDYARNGTSVSVKSHSKGVDVNLAFSKQFAIKGELWEGKNLDEYQGGIAQGVLVTSATTTAGLPVSRVINNAALPATYRFVDAAGIKSRGGWLELNAGPFQKWRYNLGFSVDNPENGSIPDGGRTRNRTRWLNALYDLNEAVQMGLEYMRLETTYQNQLDGDDTRLQSSFIYKF</sequence>
<evidence type="ECO:0000313" key="5">
    <source>
        <dbReference type="Proteomes" id="UP000252355"/>
    </source>
</evidence>
<reference evidence="4 5" key="1">
    <citation type="submission" date="2018-05" db="EMBL/GenBank/DDBJ databases">
        <title>A metagenomic window into the 2 km-deep terrestrial subsurface aquifer revealed taxonomically and functionally diverse microbial community comprising novel uncultured bacterial lineages.</title>
        <authorList>
            <person name="Kadnikov V.V."/>
            <person name="Mardanov A.V."/>
            <person name="Beletsky A.V."/>
            <person name="Banks D."/>
            <person name="Pimenov N.V."/>
            <person name="Frank Y.A."/>
            <person name="Karnachuk O.V."/>
            <person name="Ravin N.V."/>
        </authorList>
    </citation>
    <scope>NUCLEOTIDE SEQUENCE [LARGE SCALE GENOMIC DNA]</scope>
    <source>
        <strain evidence="4">BY5</strain>
    </source>
</reference>
<evidence type="ECO:0000256" key="2">
    <source>
        <dbReference type="SAM" id="MobiDB-lite"/>
    </source>
</evidence>
<feature type="compositionally biased region" description="Low complexity" evidence="2">
    <location>
        <begin position="62"/>
        <end position="87"/>
    </location>
</feature>
<evidence type="ECO:0008006" key="6">
    <source>
        <dbReference type="Google" id="ProtNLM"/>
    </source>
</evidence>
<evidence type="ECO:0000313" key="4">
    <source>
        <dbReference type="EMBL" id="RCK79012.1"/>
    </source>
</evidence>
<protein>
    <recommendedName>
        <fullName evidence="6">Porin</fullName>
    </recommendedName>
</protein>
<dbReference type="Proteomes" id="UP000252355">
    <property type="component" value="Unassembled WGS sequence"/>
</dbReference>
<keyword evidence="1" id="KW-0175">Coiled coil</keyword>
<name>A0A367ZNQ2_9BACT</name>
<feature type="chain" id="PRO_5016720246" description="Porin" evidence="3">
    <location>
        <begin position="23"/>
        <end position="485"/>
    </location>
</feature>
<comment type="caution">
    <text evidence="4">The sequence shown here is derived from an EMBL/GenBank/DDBJ whole genome shotgun (WGS) entry which is preliminary data.</text>
</comment>
<dbReference type="SUPFAM" id="SSF56935">
    <property type="entry name" value="Porins"/>
    <property type="match status" value="1"/>
</dbReference>
<dbReference type="EMBL" id="QOQW01000017">
    <property type="protein sequence ID" value="RCK79012.1"/>
    <property type="molecule type" value="Genomic_DNA"/>
</dbReference>